<protein>
    <submittedName>
        <fullName evidence="1 3">Uncharacterized protein</fullName>
    </submittedName>
</protein>
<organism evidence="3">
    <name type="scientific">Hydatigena taeniaeformis</name>
    <name type="common">Feline tapeworm</name>
    <name type="synonym">Taenia taeniaeformis</name>
    <dbReference type="NCBI Taxonomy" id="6205"/>
    <lineage>
        <taxon>Eukaryota</taxon>
        <taxon>Metazoa</taxon>
        <taxon>Spiralia</taxon>
        <taxon>Lophotrochozoa</taxon>
        <taxon>Platyhelminthes</taxon>
        <taxon>Cestoda</taxon>
        <taxon>Eucestoda</taxon>
        <taxon>Cyclophyllidea</taxon>
        <taxon>Taeniidae</taxon>
        <taxon>Hydatigera</taxon>
    </lineage>
</organism>
<reference evidence="3" key="1">
    <citation type="submission" date="2017-02" db="UniProtKB">
        <authorList>
            <consortium name="WormBaseParasite"/>
        </authorList>
    </citation>
    <scope>IDENTIFICATION</scope>
</reference>
<dbReference type="Proteomes" id="UP000274429">
    <property type="component" value="Unassembled WGS sequence"/>
</dbReference>
<evidence type="ECO:0000313" key="1">
    <source>
        <dbReference type="EMBL" id="VDM18485.1"/>
    </source>
</evidence>
<evidence type="ECO:0000313" key="3">
    <source>
        <dbReference type="WBParaSite" id="TTAC_0000176001-mRNA-1"/>
    </source>
</evidence>
<dbReference type="AlphaFoldDB" id="A0A0R3WLX2"/>
<keyword evidence="2" id="KW-1185">Reference proteome</keyword>
<accession>A0A0R3WLX2</accession>
<name>A0A0R3WLX2_HYDTA</name>
<evidence type="ECO:0000313" key="2">
    <source>
        <dbReference type="Proteomes" id="UP000274429"/>
    </source>
</evidence>
<proteinExistence type="predicted"/>
<dbReference type="EMBL" id="UYWX01000487">
    <property type="protein sequence ID" value="VDM18485.1"/>
    <property type="molecule type" value="Genomic_DNA"/>
</dbReference>
<gene>
    <name evidence="1" type="ORF">TTAC_LOCUS1747</name>
</gene>
<reference evidence="1 2" key="2">
    <citation type="submission" date="2018-11" db="EMBL/GenBank/DDBJ databases">
        <authorList>
            <consortium name="Pathogen Informatics"/>
        </authorList>
    </citation>
    <scope>NUCLEOTIDE SEQUENCE [LARGE SCALE GENOMIC DNA]</scope>
</reference>
<dbReference type="WBParaSite" id="TTAC_0000176001-mRNA-1">
    <property type="protein sequence ID" value="TTAC_0000176001-mRNA-1"/>
    <property type="gene ID" value="TTAC_0000176001"/>
</dbReference>
<sequence>MVVGAAVGAAAAADDDDDAKIEGEILKASQYTFMLGLAAPRGYRFLAVRSVVLDRQVTIIDRQNVSMDDPSALLLGSSACKTLLNRLQQWLEEEEEQQQQQQKQE</sequence>